<evidence type="ECO:0000313" key="2">
    <source>
        <dbReference type="EMBL" id="CAD8098162.1"/>
    </source>
</evidence>
<sequence>MSIPETILFFLLSFIMKPFSQLSNLAYYYFLKIIGFYREISGTQHQLSLILGINYSNSLFQKLLDSRTTIKQHQFQSHRLRNQQSKNNFYVVSCPFLTMTESIDEREKCIKLYQQFFKREELLKSQIKCLLVAIDYERNDLMKNNLFALVKWFQKNKDLIVILVTSFEKAEDKTQSRQELLNVFSVLIKDDENRLILVSSDDDSNELNSQFLKVAKHINKNEEFTPKDTIFEIIEDDELNKLSKEFELKILSSNR</sequence>
<evidence type="ECO:0000313" key="3">
    <source>
        <dbReference type="Proteomes" id="UP000692954"/>
    </source>
</evidence>
<keyword evidence="1" id="KW-1133">Transmembrane helix</keyword>
<evidence type="ECO:0000256" key="1">
    <source>
        <dbReference type="SAM" id="Phobius"/>
    </source>
</evidence>
<feature type="transmembrane region" description="Helical" evidence="1">
    <location>
        <begin position="6"/>
        <end position="30"/>
    </location>
</feature>
<organism evidence="2 3">
    <name type="scientific">Paramecium sonneborni</name>
    <dbReference type="NCBI Taxonomy" id="65129"/>
    <lineage>
        <taxon>Eukaryota</taxon>
        <taxon>Sar</taxon>
        <taxon>Alveolata</taxon>
        <taxon>Ciliophora</taxon>
        <taxon>Intramacronucleata</taxon>
        <taxon>Oligohymenophorea</taxon>
        <taxon>Peniculida</taxon>
        <taxon>Parameciidae</taxon>
        <taxon>Paramecium</taxon>
    </lineage>
</organism>
<accession>A0A8S1P562</accession>
<gene>
    <name evidence="2" type="ORF">PSON_ATCC_30995.1.T0690259</name>
</gene>
<proteinExistence type="predicted"/>
<keyword evidence="1" id="KW-0812">Transmembrane</keyword>
<protein>
    <submittedName>
        <fullName evidence="2">Uncharacterized protein</fullName>
    </submittedName>
</protein>
<name>A0A8S1P562_9CILI</name>
<keyword evidence="3" id="KW-1185">Reference proteome</keyword>
<dbReference type="OrthoDB" id="307064at2759"/>
<dbReference type="Proteomes" id="UP000692954">
    <property type="component" value="Unassembled WGS sequence"/>
</dbReference>
<dbReference type="EMBL" id="CAJJDN010000069">
    <property type="protein sequence ID" value="CAD8098162.1"/>
    <property type="molecule type" value="Genomic_DNA"/>
</dbReference>
<keyword evidence="1" id="KW-0472">Membrane</keyword>
<reference evidence="2" key="1">
    <citation type="submission" date="2021-01" db="EMBL/GenBank/DDBJ databases">
        <authorList>
            <consortium name="Genoscope - CEA"/>
            <person name="William W."/>
        </authorList>
    </citation>
    <scope>NUCLEOTIDE SEQUENCE</scope>
</reference>
<dbReference type="AlphaFoldDB" id="A0A8S1P562"/>
<comment type="caution">
    <text evidence="2">The sequence shown here is derived from an EMBL/GenBank/DDBJ whole genome shotgun (WGS) entry which is preliminary data.</text>
</comment>